<dbReference type="EMBL" id="NJHN03000031">
    <property type="protein sequence ID" value="KAH9423587.1"/>
    <property type="molecule type" value="Genomic_DNA"/>
</dbReference>
<sequence>MFNQPNQSREMQKKGCPTTLSSILRPSIRKSVGRRCSVVQTLSSNDEHRKCRFLIMNSIQSINQIR</sequence>
<reference evidence="1 2" key="1">
    <citation type="journal article" date="2018" name="J. Allergy Clin. Immunol.">
        <title>High-quality assembly of Dermatophagoides pteronyssinus genome and transcriptome reveals a wide range of novel allergens.</title>
        <authorList>
            <person name="Liu X.Y."/>
            <person name="Yang K.Y."/>
            <person name="Wang M.Q."/>
            <person name="Kwok J.S."/>
            <person name="Zeng X."/>
            <person name="Yang Z."/>
            <person name="Xiao X.J."/>
            <person name="Lau C.P."/>
            <person name="Li Y."/>
            <person name="Huang Z.M."/>
            <person name="Ba J.G."/>
            <person name="Yim A.K."/>
            <person name="Ouyang C.Y."/>
            <person name="Ngai S.M."/>
            <person name="Chan T.F."/>
            <person name="Leung E.L."/>
            <person name="Liu L."/>
            <person name="Liu Z.G."/>
            <person name="Tsui S.K."/>
        </authorList>
    </citation>
    <scope>NUCLEOTIDE SEQUENCE [LARGE SCALE GENOMIC DNA]</scope>
    <source>
        <strain evidence="1">Derp</strain>
    </source>
</reference>
<name>A0ABQ8JM87_DERPT</name>
<gene>
    <name evidence="1" type="ORF">DERP_005167</name>
</gene>
<protein>
    <submittedName>
        <fullName evidence="1">Uncharacterized protein</fullName>
    </submittedName>
</protein>
<evidence type="ECO:0000313" key="1">
    <source>
        <dbReference type="EMBL" id="KAH9423587.1"/>
    </source>
</evidence>
<accession>A0ABQ8JM87</accession>
<comment type="caution">
    <text evidence="1">The sequence shown here is derived from an EMBL/GenBank/DDBJ whole genome shotgun (WGS) entry which is preliminary data.</text>
</comment>
<reference evidence="1 2" key="2">
    <citation type="journal article" date="2022" name="Mol. Biol. Evol.">
        <title>Comparative Genomics Reveals Insights into the Divergent Evolution of Astigmatic Mites and Household Pest Adaptations.</title>
        <authorList>
            <person name="Xiong Q."/>
            <person name="Wan A.T."/>
            <person name="Liu X."/>
            <person name="Fung C.S."/>
            <person name="Xiao X."/>
            <person name="Malainual N."/>
            <person name="Hou J."/>
            <person name="Wang L."/>
            <person name="Wang M."/>
            <person name="Yang K.Y."/>
            <person name="Cui Y."/>
            <person name="Leung E.L."/>
            <person name="Nong W."/>
            <person name="Shin S.K."/>
            <person name="Au S.W."/>
            <person name="Jeong K.Y."/>
            <person name="Chew F.T."/>
            <person name="Hui J.H."/>
            <person name="Leung T.F."/>
            <person name="Tungtrongchitr A."/>
            <person name="Zhong N."/>
            <person name="Liu Z."/>
            <person name="Tsui S.K."/>
        </authorList>
    </citation>
    <scope>NUCLEOTIDE SEQUENCE [LARGE SCALE GENOMIC DNA]</scope>
    <source>
        <strain evidence="1">Derp</strain>
    </source>
</reference>
<evidence type="ECO:0000313" key="2">
    <source>
        <dbReference type="Proteomes" id="UP000887458"/>
    </source>
</evidence>
<proteinExistence type="predicted"/>
<keyword evidence="2" id="KW-1185">Reference proteome</keyword>
<organism evidence="1 2">
    <name type="scientific">Dermatophagoides pteronyssinus</name>
    <name type="common">European house dust mite</name>
    <dbReference type="NCBI Taxonomy" id="6956"/>
    <lineage>
        <taxon>Eukaryota</taxon>
        <taxon>Metazoa</taxon>
        <taxon>Ecdysozoa</taxon>
        <taxon>Arthropoda</taxon>
        <taxon>Chelicerata</taxon>
        <taxon>Arachnida</taxon>
        <taxon>Acari</taxon>
        <taxon>Acariformes</taxon>
        <taxon>Sarcoptiformes</taxon>
        <taxon>Astigmata</taxon>
        <taxon>Psoroptidia</taxon>
        <taxon>Analgoidea</taxon>
        <taxon>Pyroglyphidae</taxon>
        <taxon>Dermatophagoidinae</taxon>
        <taxon>Dermatophagoides</taxon>
    </lineage>
</organism>
<dbReference type="Proteomes" id="UP000887458">
    <property type="component" value="Unassembled WGS sequence"/>
</dbReference>